<dbReference type="GO" id="GO:0003677">
    <property type="term" value="F:DNA binding"/>
    <property type="evidence" value="ECO:0007669"/>
    <property type="project" value="InterPro"/>
</dbReference>
<gene>
    <name evidence="2" type="ORF">EV196_11025</name>
</gene>
<dbReference type="Gene3D" id="1.10.10.10">
    <property type="entry name" value="Winged helix-like DNA-binding domain superfamily/Winged helix DNA-binding domain"/>
    <property type="match status" value="1"/>
</dbReference>
<reference evidence="2 3" key="1">
    <citation type="submission" date="2019-03" db="EMBL/GenBank/DDBJ databases">
        <title>Genomic Encyclopedia of Type Strains, Phase IV (KMG-IV): sequencing the most valuable type-strain genomes for metagenomic binning, comparative biology and taxonomic classification.</title>
        <authorList>
            <person name="Goeker M."/>
        </authorList>
    </citation>
    <scope>NUCLEOTIDE SEQUENCE [LARGE SCALE GENOMIC DNA]</scope>
    <source>
        <strain evidence="2 3">DSM 18792</strain>
    </source>
</reference>
<comment type="caution">
    <text evidence="2">The sequence shown here is derived from an EMBL/GenBank/DDBJ whole genome shotgun (WGS) entry which is preliminary data.</text>
</comment>
<dbReference type="EMBL" id="SLUP01000010">
    <property type="protein sequence ID" value="TCL63073.1"/>
    <property type="molecule type" value="Genomic_DNA"/>
</dbReference>
<evidence type="ECO:0000256" key="1">
    <source>
        <dbReference type="SAM" id="Phobius"/>
    </source>
</evidence>
<keyword evidence="1" id="KW-0812">Transmembrane</keyword>
<dbReference type="Proteomes" id="UP000295455">
    <property type="component" value="Unassembled WGS sequence"/>
</dbReference>
<dbReference type="GO" id="GO:0006355">
    <property type="term" value="P:regulation of DNA-templated transcription"/>
    <property type="evidence" value="ECO:0007669"/>
    <property type="project" value="InterPro"/>
</dbReference>
<dbReference type="InterPro" id="IPR016032">
    <property type="entry name" value="Sig_transdc_resp-reg_C-effctor"/>
</dbReference>
<evidence type="ECO:0000313" key="2">
    <source>
        <dbReference type="EMBL" id="TCL63073.1"/>
    </source>
</evidence>
<sequence length="534" mass="62599">MFKSLNIHTNKIALFLCFFVFCVSSYCQNGKHDQYIRFVDSAKIYINEFSKKAEAFLDSIPEPIEDNIKGRLADYYSIKALLHGEYSEHAGIHQSYLQALKYADKENNYKLAGNACLELFSNLFYARKDSLANIYLDKAKTYFELDNNANGLLEVEQMHAYAYFSDRHFNSSNKLLLKNLNTYKKVEEDAYFYMFATYMLTSSYIELDSLPKAYKYLNEFERLEANPTIVSFNYESFSIGINLLFAEYYLKHESIDSVSHYLSQAVKQRNSMSNDMKRKYFTLKADTFKLLGDLNKTEIYLDSIILLENKVHNKNLEASIETNNVLLKTESDLEDESKKKFWNGVLAATLFFVLFFSSIFYFIYYRKNKYKLKDSLNKVKNLSYLKSNNEKLTGKVLGLEEYIVNLKKEVKNISTIHEVPVQREKIKDLYKNLHHNSSTLVDKSENHLELINILNVEFFNSIKSKYPQLNDSELIICYYLYMDFKNKEIAVFLNISVRALESKRYRISKKINLNTKETSLVDHLKDLFKDISLV</sequence>
<dbReference type="SUPFAM" id="SSF46894">
    <property type="entry name" value="C-terminal effector domain of the bipartite response regulators"/>
    <property type="match status" value="1"/>
</dbReference>
<proteinExistence type="predicted"/>
<keyword evidence="3" id="KW-1185">Reference proteome</keyword>
<dbReference type="AlphaFoldDB" id="A0A4R1RBB2"/>
<dbReference type="InterPro" id="IPR036388">
    <property type="entry name" value="WH-like_DNA-bd_sf"/>
</dbReference>
<accession>A0A4R1RBB2</accession>
<evidence type="ECO:0000313" key="3">
    <source>
        <dbReference type="Proteomes" id="UP000295455"/>
    </source>
</evidence>
<dbReference type="OrthoDB" id="1454352at2"/>
<evidence type="ECO:0008006" key="4">
    <source>
        <dbReference type="Google" id="ProtNLM"/>
    </source>
</evidence>
<keyword evidence="1" id="KW-0472">Membrane</keyword>
<name>A0A4R1RBB2_9FLAO</name>
<keyword evidence="1" id="KW-1133">Transmembrane helix</keyword>
<feature type="transmembrane region" description="Helical" evidence="1">
    <location>
        <begin position="341"/>
        <end position="364"/>
    </location>
</feature>
<organism evidence="2 3">
    <name type="scientific">Mariniflexile fucanivorans</name>
    <dbReference type="NCBI Taxonomy" id="264023"/>
    <lineage>
        <taxon>Bacteria</taxon>
        <taxon>Pseudomonadati</taxon>
        <taxon>Bacteroidota</taxon>
        <taxon>Flavobacteriia</taxon>
        <taxon>Flavobacteriales</taxon>
        <taxon>Flavobacteriaceae</taxon>
        <taxon>Mariniflexile</taxon>
    </lineage>
</organism>
<dbReference type="RefSeq" id="WP_132219133.1">
    <property type="nucleotide sequence ID" value="NZ_OX156936.1"/>
</dbReference>
<protein>
    <recommendedName>
        <fullName evidence="4">Regulatory LuxR family protein</fullName>
    </recommendedName>
</protein>